<gene>
    <name evidence="2" type="ORF">H9627_14090</name>
</gene>
<proteinExistence type="predicted"/>
<organism evidence="2 3">
    <name type="scientific">Corynebacterium gallinarum</name>
    <dbReference type="NCBI Taxonomy" id="2762214"/>
    <lineage>
        <taxon>Bacteria</taxon>
        <taxon>Bacillati</taxon>
        <taxon>Actinomycetota</taxon>
        <taxon>Actinomycetes</taxon>
        <taxon>Mycobacteriales</taxon>
        <taxon>Corynebacteriaceae</taxon>
        <taxon>Corynebacterium</taxon>
    </lineage>
</organism>
<name>A0A8I0HRH9_9CORY</name>
<protein>
    <submittedName>
        <fullName evidence="2">Helix-turn-helix domain-containing protein</fullName>
    </submittedName>
</protein>
<dbReference type="Proteomes" id="UP000650224">
    <property type="component" value="Unassembled WGS sequence"/>
</dbReference>
<evidence type="ECO:0000259" key="1">
    <source>
        <dbReference type="Pfam" id="PF12728"/>
    </source>
</evidence>
<dbReference type="InterPro" id="IPR041657">
    <property type="entry name" value="HTH_17"/>
</dbReference>
<comment type="caution">
    <text evidence="2">The sequence shown here is derived from an EMBL/GenBank/DDBJ whole genome shotgun (WGS) entry which is preliminary data.</text>
</comment>
<dbReference type="AlphaFoldDB" id="A0A8I0HRH9"/>
<feature type="domain" description="Helix-turn-helix" evidence="1">
    <location>
        <begin position="82"/>
        <end position="125"/>
    </location>
</feature>
<keyword evidence="3" id="KW-1185">Reference proteome</keyword>
<dbReference type="EMBL" id="JACSPR010000026">
    <property type="protein sequence ID" value="MBD8031417.1"/>
    <property type="molecule type" value="Genomic_DNA"/>
</dbReference>
<evidence type="ECO:0000313" key="3">
    <source>
        <dbReference type="Proteomes" id="UP000650224"/>
    </source>
</evidence>
<evidence type="ECO:0000313" key="2">
    <source>
        <dbReference type="EMBL" id="MBD8031417.1"/>
    </source>
</evidence>
<reference evidence="2 3" key="1">
    <citation type="submission" date="2020-08" db="EMBL/GenBank/DDBJ databases">
        <title>A Genomic Blueprint of the Chicken Gut Microbiome.</title>
        <authorList>
            <person name="Gilroy R."/>
            <person name="Ravi A."/>
            <person name="Getino M."/>
            <person name="Pursley I."/>
            <person name="Horton D.L."/>
            <person name="Alikhan N.-F."/>
            <person name="Baker D."/>
            <person name="Gharbi K."/>
            <person name="Hall N."/>
            <person name="Watson M."/>
            <person name="Adriaenssens E.M."/>
            <person name="Foster-Nyarko E."/>
            <person name="Jarju S."/>
            <person name="Secka A."/>
            <person name="Antonio M."/>
            <person name="Oren A."/>
            <person name="Chaudhuri R."/>
            <person name="La Ragione R.M."/>
            <person name="Hildebrand F."/>
            <person name="Pallen M.J."/>
        </authorList>
    </citation>
    <scope>NUCLEOTIDE SEQUENCE [LARGE SCALE GENOMIC DNA]</scope>
    <source>
        <strain evidence="2 3">Sa1YVA5</strain>
    </source>
</reference>
<accession>A0A8I0HRH9</accession>
<dbReference type="SUPFAM" id="SSF46955">
    <property type="entry name" value="Putative DNA-binding domain"/>
    <property type="match status" value="1"/>
</dbReference>
<dbReference type="Pfam" id="PF12728">
    <property type="entry name" value="HTH_17"/>
    <property type="match status" value="1"/>
</dbReference>
<sequence length="129" mass="14020">MSWKVATMARITHLPAGGVILSLADAQDLAQTVLVAQDLASRHGARLKPHVLLIAAELSSIHGTTEVAHPAIEHSVEYEQITANTAADILGCSPRNVTDLATRGKLPGIKKSGRWLFNKDDIIVYRDYR</sequence>
<dbReference type="InterPro" id="IPR009061">
    <property type="entry name" value="DNA-bd_dom_put_sf"/>
</dbReference>